<dbReference type="AlphaFoldDB" id="A0A2P2L4D6"/>
<name>A0A2P2L4D6_RHIMU</name>
<sequence>MSCWKRLMYGMASVGGLEQ</sequence>
<evidence type="ECO:0000313" key="1">
    <source>
        <dbReference type="EMBL" id="MBX12855.1"/>
    </source>
</evidence>
<reference evidence="1" key="1">
    <citation type="submission" date="2018-02" db="EMBL/GenBank/DDBJ databases">
        <title>Rhizophora mucronata_Transcriptome.</title>
        <authorList>
            <person name="Meera S.P."/>
            <person name="Sreeshan A."/>
            <person name="Augustine A."/>
        </authorList>
    </citation>
    <scope>NUCLEOTIDE SEQUENCE</scope>
    <source>
        <tissue evidence="1">Leaf</tissue>
    </source>
</reference>
<accession>A0A2P2L4D6</accession>
<proteinExistence type="predicted"/>
<dbReference type="EMBL" id="GGEC01032371">
    <property type="protein sequence ID" value="MBX12855.1"/>
    <property type="molecule type" value="Transcribed_RNA"/>
</dbReference>
<organism evidence="1">
    <name type="scientific">Rhizophora mucronata</name>
    <name type="common">Asiatic mangrove</name>
    <dbReference type="NCBI Taxonomy" id="61149"/>
    <lineage>
        <taxon>Eukaryota</taxon>
        <taxon>Viridiplantae</taxon>
        <taxon>Streptophyta</taxon>
        <taxon>Embryophyta</taxon>
        <taxon>Tracheophyta</taxon>
        <taxon>Spermatophyta</taxon>
        <taxon>Magnoliopsida</taxon>
        <taxon>eudicotyledons</taxon>
        <taxon>Gunneridae</taxon>
        <taxon>Pentapetalae</taxon>
        <taxon>rosids</taxon>
        <taxon>fabids</taxon>
        <taxon>Malpighiales</taxon>
        <taxon>Rhizophoraceae</taxon>
        <taxon>Rhizophora</taxon>
    </lineage>
</organism>
<protein>
    <submittedName>
        <fullName evidence="1">Uncharacterized protein LOC8267302</fullName>
    </submittedName>
</protein>